<dbReference type="AlphaFoldDB" id="A0A1G9L9C7"/>
<evidence type="ECO:0000313" key="3">
    <source>
        <dbReference type="EMBL" id="SDL58542.1"/>
    </source>
</evidence>
<dbReference type="Gene3D" id="3.55.50.30">
    <property type="match status" value="1"/>
</dbReference>
<dbReference type="PANTHER" id="PTHR30273">
    <property type="entry name" value="PERIPLASMIC SIGNAL SENSOR AND SIGMA FACTOR ACTIVATOR FECR-RELATED"/>
    <property type="match status" value="1"/>
</dbReference>
<dbReference type="RefSeq" id="WP_143011039.1">
    <property type="nucleotide sequence ID" value="NZ_FNGS01000002.1"/>
</dbReference>
<protein>
    <submittedName>
        <fullName evidence="3">FecR family protein</fullName>
    </submittedName>
</protein>
<feature type="domain" description="Protein FecR C-terminal" evidence="2">
    <location>
        <begin position="248"/>
        <end position="302"/>
    </location>
</feature>
<gene>
    <name evidence="3" type="ORF">SAMN04488090_1325</name>
</gene>
<evidence type="ECO:0000259" key="1">
    <source>
        <dbReference type="Pfam" id="PF04773"/>
    </source>
</evidence>
<feature type="domain" description="FecR protein" evidence="1">
    <location>
        <begin position="118"/>
        <end position="205"/>
    </location>
</feature>
<evidence type="ECO:0000259" key="2">
    <source>
        <dbReference type="Pfam" id="PF16344"/>
    </source>
</evidence>
<reference evidence="3 4" key="1">
    <citation type="submission" date="2016-10" db="EMBL/GenBank/DDBJ databases">
        <authorList>
            <person name="de Groot N.N."/>
        </authorList>
    </citation>
    <scope>NUCLEOTIDE SEQUENCE [LARGE SCALE GENOMIC DNA]</scope>
    <source>
        <strain evidence="3 4">DSM 21668</strain>
    </source>
</reference>
<dbReference type="Gene3D" id="2.60.120.1440">
    <property type="match status" value="1"/>
</dbReference>
<dbReference type="Pfam" id="PF16344">
    <property type="entry name" value="FecR_C"/>
    <property type="match status" value="1"/>
</dbReference>
<dbReference type="PIRSF" id="PIRSF018266">
    <property type="entry name" value="FecR"/>
    <property type="match status" value="1"/>
</dbReference>
<name>A0A1G9L9C7_9BACT</name>
<dbReference type="Proteomes" id="UP000198901">
    <property type="component" value="Unassembled WGS sequence"/>
</dbReference>
<dbReference type="InterPro" id="IPR012373">
    <property type="entry name" value="Ferrdict_sens_TM"/>
</dbReference>
<accession>A0A1G9L9C7</accession>
<sequence length="328" mass="36709">MNEELLSKFLAGETTPAEAERVLDWLEASPANEAELDRLRMVWERSAAVRPQPTVNVDLAWQNVRKGMEKKPEIRPLPKRSWWPAAAAACVAVLAGMFWLLTRQAAPETLMLVMRSGDAPRTFALPDGSKVTLNRHSSLEYPEQFAATSREVSLHGEGFFEVEKNPEKPFLVKTERTTVRVLGTSFNVREGKDNVDVVVETGRVEFSAGKKAVVLRPSERAVWQTGEDTIRRLPAPDLNMLSYRSRILLFNADPLKKVAETLTDYYGVPVVLKSRKIENCLWTVTIEDKPLDYVLGLLRESLVVRGITITKKDDGTVEIDGDGCDGSE</sequence>
<keyword evidence="4" id="KW-1185">Reference proteome</keyword>
<dbReference type="PANTHER" id="PTHR30273:SF2">
    <property type="entry name" value="PROTEIN FECR"/>
    <property type="match status" value="1"/>
</dbReference>
<evidence type="ECO:0000313" key="4">
    <source>
        <dbReference type="Proteomes" id="UP000198901"/>
    </source>
</evidence>
<dbReference type="GO" id="GO:0016989">
    <property type="term" value="F:sigma factor antagonist activity"/>
    <property type="evidence" value="ECO:0007669"/>
    <property type="project" value="TreeGrafter"/>
</dbReference>
<dbReference type="InterPro" id="IPR032508">
    <property type="entry name" value="FecR_C"/>
</dbReference>
<dbReference type="OrthoDB" id="1452822at2"/>
<dbReference type="Pfam" id="PF04773">
    <property type="entry name" value="FecR"/>
    <property type="match status" value="1"/>
</dbReference>
<proteinExistence type="predicted"/>
<organism evidence="3 4">
    <name type="scientific">Siphonobacter aquaeclarae</name>
    <dbReference type="NCBI Taxonomy" id="563176"/>
    <lineage>
        <taxon>Bacteria</taxon>
        <taxon>Pseudomonadati</taxon>
        <taxon>Bacteroidota</taxon>
        <taxon>Cytophagia</taxon>
        <taxon>Cytophagales</taxon>
        <taxon>Cytophagaceae</taxon>
        <taxon>Siphonobacter</taxon>
    </lineage>
</organism>
<dbReference type="InterPro" id="IPR006860">
    <property type="entry name" value="FecR"/>
</dbReference>
<dbReference type="EMBL" id="FNGS01000002">
    <property type="protein sequence ID" value="SDL58542.1"/>
    <property type="molecule type" value="Genomic_DNA"/>
</dbReference>
<dbReference type="STRING" id="563176.SAMN04488090_1325"/>